<dbReference type="GO" id="GO:0005886">
    <property type="term" value="C:plasma membrane"/>
    <property type="evidence" value="ECO:0007669"/>
    <property type="project" value="TreeGrafter"/>
</dbReference>
<dbReference type="AlphaFoldDB" id="A0A1C3JPZ8"/>
<keyword evidence="1" id="KW-1133">Transmembrane helix</keyword>
<feature type="transmembrane region" description="Helical" evidence="1">
    <location>
        <begin position="12"/>
        <end position="31"/>
    </location>
</feature>
<dbReference type="OrthoDB" id="9782395at2"/>
<keyword evidence="1" id="KW-0812">Transmembrane</keyword>
<dbReference type="Proteomes" id="UP000092871">
    <property type="component" value="Unassembled WGS sequence"/>
</dbReference>
<organism evidence="3 6">
    <name type="scientific">Marinomonas gallaica</name>
    <dbReference type="NCBI Taxonomy" id="1806667"/>
    <lineage>
        <taxon>Bacteria</taxon>
        <taxon>Pseudomonadati</taxon>
        <taxon>Pseudomonadota</taxon>
        <taxon>Gammaproteobacteria</taxon>
        <taxon>Oceanospirillales</taxon>
        <taxon>Oceanospirillaceae</taxon>
        <taxon>Marinomonas</taxon>
    </lineage>
</organism>
<protein>
    <recommendedName>
        <fullName evidence="2">DUF218 domain-containing protein</fullName>
    </recommendedName>
</protein>
<evidence type="ECO:0000313" key="3">
    <source>
        <dbReference type="EMBL" id="SBT17197.1"/>
    </source>
</evidence>
<dbReference type="InterPro" id="IPR014729">
    <property type="entry name" value="Rossmann-like_a/b/a_fold"/>
</dbReference>
<feature type="domain" description="DUF218" evidence="2">
    <location>
        <begin position="41"/>
        <end position="184"/>
    </location>
</feature>
<name>A0A1C3JPZ8_9GAMM</name>
<evidence type="ECO:0000313" key="4">
    <source>
        <dbReference type="EMBL" id="SBT19532.1"/>
    </source>
</evidence>
<dbReference type="PANTHER" id="PTHR30336:SF20">
    <property type="entry name" value="DUF218 DOMAIN-CONTAINING PROTEIN"/>
    <property type="match status" value="1"/>
</dbReference>
<dbReference type="EMBL" id="FLRB01000001">
    <property type="protein sequence ID" value="SBT19532.1"/>
    <property type="molecule type" value="Genomic_DNA"/>
</dbReference>
<accession>A0A1C3JPZ8</accession>
<dbReference type="EMBL" id="FLRA01000008">
    <property type="protein sequence ID" value="SBT17197.1"/>
    <property type="molecule type" value="Genomic_DNA"/>
</dbReference>
<evidence type="ECO:0000256" key="1">
    <source>
        <dbReference type="SAM" id="Phobius"/>
    </source>
</evidence>
<evidence type="ECO:0000259" key="2">
    <source>
        <dbReference type="Pfam" id="PF02698"/>
    </source>
</evidence>
<dbReference type="Pfam" id="PF02698">
    <property type="entry name" value="DUF218"/>
    <property type="match status" value="1"/>
</dbReference>
<dbReference type="Proteomes" id="UP000092840">
    <property type="component" value="Unassembled WGS sequence"/>
</dbReference>
<evidence type="ECO:0000313" key="6">
    <source>
        <dbReference type="Proteomes" id="UP000092871"/>
    </source>
</evidence>
<dbReference type="InterPro" id="IPR003848">
    <property type="entry name" value="DUF218"/>
</dbReference>
<proteinExistence type="predicted"/>
<dbReference type="CDD" id="cd06259">
    <property type="entry name" value="YdcF-like"/>
    <property type="match status" value="1"/>
</dbReference>
<keyword evidence="1" id="KW-0472">Membrane</keyword>
<gene>
    <name evidence="3" type="ORF">MGA5115_01299</name>
    <name evidence="4" type="ORF">MGA5116_00098</name>
</gene>
<reference evidence="4 5" key="1">
    <citation type="submission" date="2016-06" db="EMBL/GenBank/DDBJ databases">
        <authorList>
            <person name="Rodrigo-Torres L."/>
            <person name="Arahal D.R."/>
        </authorList>
    </citation>
    <scope>NUCLEOTIDE SEQUENCE [LARGE SCALE GENOMIC DNA]</scope>
    <source>
        <strain evidence="4 5">CECT 5116</strain>
    </source>
</reference>
<evidence type="ECO:0000313" key="5">
    <source>
        <dbReference type="Proteomes" id="UP000092840"/>
    </source>
</evidence>
<reference evidence="3 6" key="2">
    <citation type="submission" date="2016-06" db="EMBL/GenBank/DDBJ databases">
        <authorList>
            <person name="Kjaerup R.B."/>
            <person name="Dalgaard T.S."/>
            <person name="Juul-Madsen H.R."/>
        </authorList>
    </citation>
    <scope>NUCLEOTIDE SEQUENCE [LARGE SCALE GENOMIC DNA]</scope>
    <source>
        <strain evidence="3 6">CECT 5115</strain>
    </source>
</reference>
<sequence>MTYRFLGRLSLLIFLLIMLIYSAVVWCIWHYDTKPINPRADAAVVLGASTTPSGPSLVYRARIDHAIDLYRQGAVNSIILTGGMIKGQASSDAKIAQRYASSAGVPIDDLLIEEQSKTTKQNLIYMLELADEYDIHSFVIVSDPLHLMRAMAMADDLGVKAIASGTPTSRYVSWSVKMEFALREAYYYLAYQIFGSVLSSSSNISNA</sequence>
<dbReference type="PANTHER" id="PTHR30336">
    <property type="entry name" value="INNER MEMBRANE PROTEIN, PROBABLE PERMEASE"/>
    <property type="match status" value="1"/>
</dbReference>
<dbReference type="Gene3D" id="3.40.50.620">
    <property type="entry name" value="HUPs"/>
    <property type="match status" value="1"/>
</dbReference>
<keyword evidence="5" id="KW-1185">Reference proteome</keyword>
<dbReference type="InterPro" id="IPR051599">
    <property type="entry name" value="Cell_Envelope_Assoc"/>
</dbReference>